<organism evidence="5 6">
    <name type="scientific">Parahaliea aestuarii</name>
    <dbReference type="NCBI Taxonomy" id="1852021"/>
    <lineage>
        <taxon>Bacteria</taxon>
        <taxon>Pseudomonadati</taxon>
        <taxon>Pseudomonadota</taxon>
        <taxon>Gammaproteobacteria</taxon>
        <taxon>Cellvibrionales</taxon>
        <taxon>Halieaceae</taxon>
        <taxon>Parahaliea</taxon>
    </lineage>
</organism>
<dbReference type="GO" id="GO:0008237">
    <property type="term" value="F:metallopeptidase activity"/>
    <property type="evidence" value="ECO:0007669"/>
    <property type="project" value="UniProtKB-KW"/>
</dbReference>
<evidence type="ECO:0000256" key="2">
    <source>
        <dbReference type="ARBA" id="ARBA00022670"/>
    </source>
</evidence>
<keyword evidence="6" id="KW-1185">Reference proteome</keyword>
<dbReference type="InterPro" id="IPR012548">
    <property type="entry name" value="MATCAP"/>
</dbReference>
<name>A0A5C9A185_9GAMM</name>
<dbReference type="GO" id="GO:0006508">
    <property type="term" value="P:proteolysis"/>
    <property type="evidence" value="ECO:0007669"/>
    <property type="project" value="UniProtKB-KW"/>
</dbReference>
<evidence type="ECO:0000313" key="6">
    <source>
        <dbReference type="Proteomes" id="UP000321933"/>
    </source>
</evidence>
<dbReference type="AlphaFoldDB" id="A0A5C9A185"/>
<dbReference type="SMART" id="SM01154">
    <property type="entry name" value="DUF1704"/>
    <property type="match status" value="1"/>
</dbReference>
<accession>A0A5C9A185</accession>
<keyword evidence="3" id="KW-0378">Hydrolase</keyword>
<dbReference type="GO" id="GO:0080164">
    <property type="term" value="P:regulation of nitric oxide metabolic process"/>
    <property type="evidence" value="ECO:0007669"/>
    <property type="project" value="TreeGrafter"/>
</dbReference>
<keyword evidence="4" id="KW-0482">Metalloprotease</keyword>
<comment type="cofactor">
    <cofactor evidence="1">
        <name>Zn(2+)</name>
        <dbReference type="ChEBI" id="CHEBI:29105"/>
    </cofactor>
</comment>
<dbReference type="OrthoDB" id="9785840at2"/>
<dbReference type="Proteomes" id="UP000321933">
    <property type="component" value="Unassembled WGS sequence"/>
</dbReference>
<dbReference type="Pfam" id="PF08014">
    <property type="entry name" value="MATCAP"/>
    <property type="match status" value="1"/>
</dbReference>
<sequence length="426" mass="47792">MHELSPQLAPFARWDQRLVAMVQDIKLLSSLSWPREVQLSFLQEWRAGNPRLPEVNYERQSHADTLRALDTLMAELDTHHPLGRYLHSTARSYHDAARLLEARGTAAVTARSLSLYGKPGDSIAGGTVHNIDAARHFIEVTAAYEQEYSLHEADYCLSAEVLQRELSERIGKVIDRHDIEVVIDENLASKAAAGATRIRLRAGTPFSEYDLNQLLEHEAFVHSLTAINGREQPHFRSLSLGAPRTTGTQEGLATFAELVTGAVDIRRLQRIALRIIAIDMALRGADFIDVFRYFLDAGQTEVESFNSAMRIYRGAPVTGGSAFTKDTVYLHGLMEVHTFFRWALKHNRLRLCRHLFAGRMTVGDVVRLAPLFEAGDIAAPMYLPPWMLRTNGLAAYLAFSVFANRIRISELGAHYSFADDEAEPLR</sequence>
<dbReference type="PANTHER" id="PTHR31817">
    <property type="match status" value="1"/>
</dbReference>
<protein>
    <submittedName>
        <fullName evidence="5">DUF1704 domain-containing protein</fullName>
    </submittedName>
</protein>
<evidence type="ECO:0000256" key="3">
    <source>
        <dbReference type="ARBA" id="ARBA00022801"/>
    </source>
</evidence>
<proteinExistence type="predicted"/>
<keyword evidence="2" id="KW-0645">Protease</keyword>
<dbReference type="PANTHER" id="PTHR31817:SF0">
    <property type="entry name" value="CHROMOSOME UNDETERMINED SCAFFOLD_67, WHOLE GENOME SHOTGUN SEQUENCE"/>
    <property type="match status" value="1"/>
</dbReference>
<evidence type="ECO:0000256" key="4">
    <source>
        <dbReference type="ARBA" id="ARBA00023049"/>
    </source>
</evidence>
<dbReference type="EMBL" id="VRYZ01000002">
    <property type="protein sequence ID" value="TXS93652.1"/>
    <property type="molecule type" value="Genomic_DNA"/>
</dbReference>
<comment type="caution">
    <text evidence="5">The sequence shown here is derived from an EMBL/GenBank/DDBJ whole genome shotgun (WGS) entry which is preliminary data.</text>
</comment>
<gene>
    <name evidence="5" type="ORF">FVW59_07075</name>
</gene>
<reference evidence="5 6" key="1">
    <citation type="submission" date="2019-08" db="EMBL/GenBank/DDBJ databases">
        <title>Parahaliea maris sp. nov., isolated from the surface seawater.</title>
        <authorList>
            <person name="Liu Y."/>
        </authorList>
    </citation>
    <scope>NUCLEOTIDE SEQUENCE [LARGE SCALE GENOMIC DNA]</scope>
    <source>
        <strain evidence="5 6">S2-26</strain>
    </source>
</reference>
<evidence type="ECO:0000256" key="1">
    <source>
        <dbReference type="ARBA" id="ARBA00001947"/>
    </source>
</evidence>
<evidence type="ECO:0000313" key="5">
    <source>
        <dbReference type="EMBL" id="TXS93652.1"/>
    </source>
</evidence>